<evidence type="ECO:0000313" key="7">
    <source>
        <dbReference type="EMBL" id="KYC44905.1"/>
    </source>
</evidence>
<keyword evidence="2 4" id="KW-0689">Ribosomal protein</keyword>
<gene>
    <name evidence="4" type="primary">rpl22</name>
    <name evidence="7" type="ORF">APG10_01306</name>
    <name evidence="8" type="ORF">APG11_01466</name>
    <name evidence="9" type="ORF">APG12_01411</name>
</gene>
<dbReference type="PATRIC" id="fig|1706436.3.peg.1326"/>
<evidence type="ECO:0000313" key="11">
    <source>
        <dbReference type="Proteomes" id="UP000092401"/>
    </source>
</evidence>
<evidence type="ECO:0000313" key="9">
    <source>
        <dbReference type="EMBL" id="KYC49511.1"/>
    </source>
</evidence>
<evidence type="ECO:0000256" key="4">
    <source>
        <dbReference type="HAMAP-Rule" id="MF_01331"/>
    </source>
</evidence>
<name>A0A150IPW9_9EURY</name>
<dbReference type="InterPro" id="IPR001063">
    <property type="entry name" value="Ribosomal_uL22"/>
</dbReference>
<dbReference type="HAMAP" id="MF_01331_A">
    <property type="entry name" value="Ribosomal_uL22_A"/>
    <property type="match status" value="1"/>
</dbReference>
<comment type="function">
    <text evidence="4 6">This protein binds specifically to 23S rRNA. It makes multiple contacts with different domains of the 23S rRNA in the assembled 50S subunit and ribosome.</text>
</comment>
<comment type="caution">
    <text evidence="8">The sequence shown here is derived from an EMBL/GenBank/DDBJ whole genome shotgun (WGS) entry which is preliminary data.</text>
</comment>
<dbReference type="NCBIfam" id="TIGR01038">
    <property type="entry name" value="uL22_arch_euk"/>
    <property type="match status" value="1"/>
</dbReference>
<dbReference type="GO" id="GO:0019843">
    <property type="term" value="F:rRNA binding"/>
    <property type="evidence" value="ECO:0007669"/>
    <property type="project" value="UniProtKB-UniRule"/>
</dbReference>
<dbReference type="EMBL" id="LNJC01000033">
    <property type="protein sequence ID" value="KYC49511.1"/>
    <property type="molecule type" value="Genomic_DNA"/>
</dbReference>
<dbReference type="Proteomes" id="UP000091929">
    <property type="component" value="Unassembled WGS sequence"/>
</dbReference>
<dbReference type="AlphaFoldDB" id="A0A150IPW9"/>
<protein>
    <recommendedName>
        <fullName evidence="4">Large ribosomal subunit protein uL22</fullName>
    </recommendedName>
</protein>
<dbReference type="GO" id="GO:0022625">
    <property type="term" value="C:cytosolic large ribosomal subunit"/>
    <property type="evidence" value="ECO:0007669"/>
    <property type="project" value="UniProtKB-UniRule"/>
</dbReference>
<dbReference type="Pfam" id="PF00237">
    <property type="entry name" value="Ribosomal_L22"/>
    <property type="match status" value="1"/>
</dbReference>
<dbReference type="InterPro" id="IPR057265">
    <property type="entry name" value="Ribosomal_uL22_arc-type"/>
</dbReference>
<dbReference type="InterPro" id="IPR036394">
    <property type="entry name" value="Ribosomal_uL22_sf"/>
</dbReference>
<comment type="subunit">
    <text evidence="4 6">Part of the 50S ribosomal subunit.</text>
</comment>
<evidence type="ECO:0000256" key="3">
    <source>
        <dbReference type="ARBA" id="ARBA00023274"/>
    </source>
</evidence>
<comment type="function">
    <text evidence="4">The globular domain of the protein is located near the polypeptide exit tunnel on the outside of the subunit, while an extended beta-hairpin is found that lines the wall of the exit tunnel in the center of the 70S ribosome.</text>
</comment>
<evidence type="ECO:0000256" key="2">
    <source>
        <dbReference type="ARBA" id="ARBA00022980"/>
    </source>
</evidence>
<dbReference type="EMBL" id="LNGE01000037">
    <property type="protein sequence ID" value="KYC44905.1"/>
    <property type="molecule type" value="Genomic_DNA"/>
</dbReference>
<accession>A0A150IJD2</accession>
<dbReference type="SUPFAM" id="SSF54843">
    <property type="entry name" value="Ribosomal protein L22"/>
    <property type="match status" value="1"/>
</dbReference>
<dbReference type="CDD" id="cd00336">
    <property type="entry name" value="Ribosomal_L22"/>
    <property type="match status" value="1"/>
</dbReference>
<proteinExistence type="inferred from homology"/>
<dbReference type="PANTHER" id="PTHR11593:SF10">
    <property type="entry name" value="60S RIBOSOMAL PROTEIN L17"/>
    <property type="match status" value="1"/>
</dbReference>
<dbReference type="Proteomes" id="UP000092401">
    <property type="component" value="Unassembled WGS sequence"/>
</dbReference>
<dbReference type="InterPro" id="IPR005721">
    <property type="entry name" value="Ribosomal_uL22_euk/arc"/>
</dbReference>
<organism evidence="8 10">
    <name type="scientific">Candidatus Methanofastidiosum methylothiophilum</name>
    <dbReference type="NCBI Taxonomy" id="1705564"/>
    <lineage>
        <taxon>Archaea</taxon>
        <taxon>Methanobacteriati</taxon>
        <taxon>Methanobacteriota</taxon>
        <taxon>Stenosarchaea group</taxon>
        <taxon>Candidatus Methanofastidiosia</taxon>
        <taxon>Candidatus Methanofastidiosales</taxon>
        <taxon>Candidatus Methanofastidiosaceae</taxon>
        <taxon>Candidatus Methanofastidiosum</taxon>
    </lineage>
</organism>
<evidence type="ECO:0000256" key="1">
    <source>
        <dbReference type="ARBA" id="ARBA00009451"/>
    </source>
</evidence>
<evidence type="ECO:0000256" key="6">
    <source>
        <dbReference type="RuleBase" id="RU004007"/>
    </source>
</evidence>
<sequence>MPYSRTDIDETKTAKVYGKNIDISPKHSREICNTIKGMKIERAKELLESTMKLDTPIPFKRYYKKVGHKKGLSKWFAGRYPVKASKSVLKLLNEVESNAEYKGLNTTKLRIIHASAYRGRVIPGFMPRAFGRASPFNKELTNVEIIVEER</sequence>
<dbReference type="GO" id="GO:0003735">
    <property type="term" value="F:structural constituent of ribosome"/>
    <property type="evidence" value="ECO:0007669"/>
    <property type="project" value="UniProtKB-UniRule"/>
</dbReference>
<keyword evidence="4 6" id="KW-0699">rRNA-binding</keyword>
<keyword evidence="4 6" id="KW-0694">RNA-binding</keyword>
<dbReference type="PATRIC" id="fig|1706438.3.peg.1417"/>
<evidence type="ECO:0000313" key="8">
    <source>
        <dbReference type="EMBL" id="KYC47091.1"/>
    </source>
</evidence>
<evidence type="ECO:0000256" key="5">
    <source>
        <dbReference type="RuleBase" id="RU004005"/>
    </source>
</evidence>
<reference evidence="10 11" key="1">
    <citation type="journal article" date="2016" name="ISME J.">
        <title>Chasing the elusive Euryarchaeota class WSA2: genomes reveal a uniquely fastidious methyl-reducing methanogen.</title>
        <authorList>
            <person name="Nobu M.K."/>
            <person name="Narihiro T."/>
            <person name="Kuroda K."/>
            <person name="Mei R."/>
            <person name="Liu W.T."/>
        </authorList>
    </citation>
    <scope>NUCLEOTIDE SEQUENCE [LARGE SCALE GENOMIC DNA]</scope>
    <source>
        <strain evidence="7">B03fssc0709_Meth_Bin005</strain>
        <strain evidence="8">B15fssc0709_Meth_Bin003</strain>
        <strain evidence="9">BMIXfssc0709_Meth_Bin006</strain>
    </source>
</reference>
<accession>A0A150IPW9</accession>
<dbReference type="NCBIfam" id="NF003260">
    <property type="entry name" value="PRK04223.1"/>
    <property type="match status" value="1"/>
</dbReference>
<dbReference type="GO" id="GO:0002181">
    <property type="term" value="P:cytoplasmic translation"/>
    <property type="evidence" value="ECO:0007669"/>
    <property type="project" value="TreeGrafter"/>
</dbReference>
<dbReference type="PANTHER" id="PTHR11593">
    <property type="entry name" value="60S RIBOSOMAL PROTEIN L17"/>
    <property type="match status" value="1"/>
</dbReference>
<dbReference type="PATRIC" id="fig|1706437.3.peg.1474"/>
<comment type="similarity">
    <text evidence="1 4 5">Belongs to the universal ribosomal protein uL22 family.</text>
</comment>
<dbReference type="EMBL" id="LNGF01000034">
    <property type="protein sequence ID" value="KYC47091.1"/>
    <property type="molecule type" value="Genomic_DNA"/>
</dbReference>
<evidence type="ECO:0000313" key="10">
    <source>
        <dbReference type="Proteomes" id="UP000091929"/>
    </source>
</evidence>
<dbReference type="Proteomes" id="UP000092403">
    <property type="component" value="Unassembled WGS sequence"/>
</dbReference>
<accession>A0A150IWZ2</accession>
<keyword evidence="3 4" id="KW-0687">Ribonucleoprotein</keyword>
<dbReference type="Gene3D" id="3.90.470.10">
    <property type="entry name" value="Ribosomal protein L22/L17"/>
    <property type="match status" value="1"/>
</dbReference>